<accession>A0A3B0XZS0</accession>
<feature type="domain" description="Haem-binding uptake Tiki superfamily ChaN" evidence="1">
    <location>
        <begin position="16"/>
        <end position="118"/>
    </location>
</feature>
<evidence type="ECO:0000313" key="2">
    <source>
        <dbReference type="EMBL" id="VAW70220.1"/>
    </source>
</evidence>
<dbReference type="EMBL" id="UOFJ01000505">
    <property type="protein sequence ID" value="VAW70220.1"/>
    <property type="molecule type" value="Genomic_DNA"/>
</dbReference>
<gene>
    <name evidence="2" type="ORF">MNBD_GAMMA10-278</name>
</gene>
<organism evidence="2">
    <name type="scientific">hydrothermal vent metagenome</name>
    <dbReference type="NCBI Taxonomy" id="652676"/>
    <lineage>
        <taxon>unclassified sequences</taxon>
        <taxon>metagenomes</taxon>
        <taxon>ecological metagenomes</taxon>
    </lineage>
</organism>
<dbReference type="InterPro" id="IPR007314">
    <property type="entry name" value="Cofac_haem-bd_dom"/>
</dbReference>
<dbReference type="Gene3D" id="3.40.50.11550">
    <property type="match status" value="1"/>
</dbReference>
<evidence type="ECO:0000259" key="1">
    <source>
        <dbReference type="Pfam" id="PF04187"/>
    </source>
</evidence>
<sequence>MTDRNAVNYSKLIRPNTKVVLFGETIHNTIAFKREFITALRALKRRNFTHVALEMFPADLNDKLEAYSRNGQYESVLIQHLQEFWGYVPKAKQYIDIMKTARQLNMTIIGIDMPYKDFDKHSCKEKNFDNCKISTHGERNKYMVDRIIEHTKKGAKIVSFMQYWHARSRNRSYETGIKKLLRAKGLSPIFISLVGGSDGAAFPTAIAAKNENLGQTRFVVKGRGTADREDYIVHLPQSH</sequence>
<dbReference type="Pfam" id="PF04187">
    <property type="entry name" value="Cofac_haem_bdg"/>
    <property type="match status" value="1"/>
</dbReference>
<protein>
    <recommendedName>
        <fullName evidence="1">Haem-binding uptake Tiki superfamily ChaN domain-containing protein</fullName>
    </recommendedName>
</protein>
<dbReference type="SUPFAM" id="SSF159501">
    <property type="entry name" value="EreA/ChaN-like"/>
    <property type="match status" value="1"/>
</dbReference>
<dbReference type="AlphaFoldDB" id="A0A3B0XZS0"/>
<proteinExistence type="predicted"/>
<reference evidence="2" key="1">
    <citation type="submission" date="2018-06" db="EMBL/GenBank/DDBJ databases">
        <authorList>
            <person name="Zhirakovskaya E."/>
        </authorList>
    </citation>
    <scope>NUCLEOTIDE SEQUENCE</scope>
</reference>
<name>A0A3B0XZS0_9ZZZZ</name>